<dbReference type="InterPro" id="IPR001387">
    <property type="entry name" value="Cro/C1-type_HTH"/>
</dbReference>
<evidence type="ECO:0000256" key="1">
    <source>
        <dbReference type="ARBA" id="ARBA00023125"/>
    </source>
</evidence>
<feature type="domain" description="HTH cro/C1-type" evidence="3">
    <location>
        <begin position="35"/>
        <end position="89"/>
    </location>
</feature>
<reference evidence="4 5" key="1">
    <citation type="journal article" date="2017" name="Front. Microbiol.">
        <title>New Insights into the Diversity of the Genus Faecalibacterium.</title>
        <authorList>
            <person name="Benevides L."/>
            <person name="Burman S."/>
            <person name="Martin R."/>
            <person name="Robert V."/>
            <person name="Thomas M."/>
            <person name="Miquel S."/>
            <person name="Chain F."/>
            <person name="Sokol H."/>
            <person name="Bermudez-Humaran L.G."/>
            <person name="Morrison M."/>
            <person name="Langella P."/>
            <person name="Azevedo V.A."/>
            <person name="Chatel J.M."/>
            <person name="Soares S."/>
        </authorList>
    </citation>
    <scope>NUCLEOTIDE SEQUENCE [LARGE SCALE GENOMIC DNA]</scope>
    <source>
        <strain evidence="4 5">CNCM I 4546</strain>
    </source>
</reference>
<dbReference type="CDD" id="cd00093">
    <property type="entry name" value="HTH_XRE"/>
    <property type="match status" value="1"/>
</dbReference>
<name>A0A2A6ZYI6_9FIRM</name>
<organism evidence="4 5">
    <name type="scientific">Faecalibacterium prausnitzii</name>
    <dbReference type="NCBI Taxonomy" id="853"/>
    <lineage>
        <taxon>Bacteria</taxon>
        <taxon>Bacillati</taxon>
        <taxon>Bacillota</taxon>
        <taxon>Clostridia</taxon>
        <taxon>Eubacteriales</taxon>
        <taxon>Oscillospiraceae</taxon>
        <taxon>Faecalibacterium</taxon>
    </lineage>
</organism>
<dbReference type="GO" id="GO:0003677">
    <property type="term" value="F:DNA binding"/>
    <property type="evidence" value="ECO:0007669"/>
    <property type="project" value="UniProtKB-KW"/>
</dbReference>
<dbReference type="Proteomes" id="UP000219901">
    <property type="component" value="Unassembled WGS sequence"/>
</dbReference>
<feature type="coiled-coil region" evidence="2">
    <location>
        <begin position="99"/>
        <end position="126"/>
    </location>
</feature>
<dbReference type="Pfam" id="PF12844">
    <property type="entry name" value="HTH_19"/>
    <property type="match status" value="1"/>
</dbReference>
<keyword evidence="2" id="KW-0175">Coiled coil</keyword>
<dbReference type="InterPro" id="IPR010982">
    <property type="entry name" value="Lambda_DNA-bd_dom_sf"/>
</dbReference>
<dbReference type="SUPFAM" id="SSF47413">
    <property type="entry name" value="lambda repressor-like DNA-binding domains"/>
    <property type="match status" value="1"/>
</dbReference>
<accession>A0A2A6ZYI6</accession>
<dbReference type="AlphaFoldDB" id="A0A2A6ZYI6"/>
<keyword evidence="1" id="KW-0238">DNA-binding</keyword>
<dbReference type="PANTHER" id="PTHR46558:SF11">
    <property type="entry name" value="HTH-TYPE TRANSCRIPTIONAL REGULATOR XRE"/>
    <property type="match status" value="1"/>
</dbReference>
<evidence type="ECO:0000259" key="3">
    <source>
        <dbReference type="PROSITE" id="PS50943"/>
    </source>
</evidence>
<comment type="caution">
    <text evidence="4">The sequence shown here is derived from an EMBL/GenBank/DDBJ whole genome shotgun (WGS) entry which is preliminary data.</text>
</comment>
<dbReference type="PROSITE" id="PS50943">
    <property type="entry name" value="HTH_CROC1"/>
    <property type="match status" value="1"/>
</dbReference>
<protein>
    <recommendedName>
        <fullName evidence="3">HTH cro/C1-type domain-containing protein</fullName>
    </recommendedName>
</protein>
<dbReference type="PANTHER" id="PTHR46558">
    <property type="entry name" value="TRACRIPTIONAL REGULATORY PROTEIN-RELATED-RELATED"/>
    <property type="match status" value="1"/>
</dbReference>
<evidence type="ECO:0000313" key="4">
    <source>
        <dbReference type="EMBL" id="PDX71989.1"/>
    </source>
</evidence>
<evidence type="ECO:0000256" key="2">
    <source>
        <dbReference type="SAM" id="Coils"/>
    </source>
</evidence>
<gene>
    <name evidence="4" type="ORF">CGS55_10335</name>
</gene>
<dbReference type="Gene3D" id="1.10.260.40">
    <property type="entry name" value="lambda repressor-like DNA-binding domains"/>
    <property type="match status" value="1"/>
</dbReference>
<sequence length="131" mass="15410">MCWPYPAWEMKLRPLPAEETEGVMYYDPAATGERIQNLRKDREVTQEQLAIDLNISDRYMRNLEKGEKVPSVDLFVELRERFGSSLDYIVLGVSASQREQKLQDQLQMLRKELKEMQRRILVMLEMLGESA</sequence>
<evidence type="ECO:0000313" key="5">
    <source>
        <dbReference type="Proteomes" id="UP000219901"/>
    </source>
</evidence>
<dbReference type="EMBL" id="NMTV01000062">
    <property type="protein sequence ID" value="PDX71989.1"/>
    <property type="molecule type" value="Genomic_DNA"/>
</dbReference>
<proteinExistence type="predicted"/>
<dbReference type="SMART" id="SM00530">
    <property type="entry name" value="HTH_XRE"/>
    <property type="match status" value="1"/>
</dbReference>